<accession>A0A168EIV7</accession>
<dbReference type="OrthoDB" id="5987030at2759"/>
<comment type="caution">
    <text evidence="1">The sequence shown here is derived from an EMBL/GenBank/DDBJ whole genome shotgun (WGS) entry which is preliminary data.</text>
</comment>
<dbReference type="EMBL" id="LRGB01011630">
    <property type="protein sequence ID" value="KZS00096.1"/>
    <property type="molecule type" value="Genomic_DNA"/>
</dbReference>
<proteinExistence type="predicted"/>
<dbReference type="AlphaFoldDB" id="A0A168EIV7"/>
<reference evidence="1 2" key="1">
    <citation type="submission" date="2016-03" db="EMBL/GenBank/DDBJ databases">
        <title>EvidentialGene: Evidence-directed Construction of Genes on Genomes.</title>
        <authorList>
            <person name="Gilbert D.G."/>
            <person name="Choi J.-H."/>
            <person name="Mockaitis K."/>
            <person name="Colbourne J."/>
            <person name="Pfrender M."/>
        </authorList>
    </citation>
    <scope>NUCLEOTIDE SEQUENCE [LARGE SCALE GENOMIC DNA]</scope>
    <source>
        <strain evidence="1 2">Xinb3</strain>
        <tissue evidence="1">Complete organism</tissue>
    </source>
</reference>
<organism evidence="1 2">
    <name type="scientific">Daphnia magna</name>
    <dbReference type="NCBI Taxonomy" id="35525"/>
    <lineage>
        <taxon>Eukaryota</taxon>
        <taxon>Metazoa</taxon>
        <taxon>Ecdysozoa</taxon>
        <taxon>Arthropoda</taxon>
        <taxon>Crustacea</taxon>
        <taxon>Branchiopoda</taxon>
        <taxon>Diplostraca</taxon>
        <taxon>Cladocera</taxon>
        <taxon>Anomopoda</taxon>
        <taxon>Daphniidae</taxon>
        <taxon>Daphnia</taxon>
    </lineage>
</organism>
<name>A0A168EIV7_9CRUS</name>
<evidence type="ECO:0008006" key="3">
    <source>
        <dbReference type="Google" id="ProtNLM"/>
    </source>
</evidence>
<evidence type="ECO:0000313" key="2">
    <source>
        <dbReference type="Proteomes" id="UP000076858"/>
    </source>
</evidence>
<evidence type="ECO:0000313" key="1">
    <source>
        <dbReference type="EMBL" id="KZS00096.1"/>
    </source>
</evidence>
<gene>
    <name evidence="1" type="ORF">APZ42_003744</name>
</gene>
<dbReference type="Proteomes" id="UP000076858">
    <property type="component" value="Unassembled WGS sequence"/>
</dbReference>
<protein>
    <recommendedName>
        <fullName evidence="3">B box-type domain-containing protein</fullName>
    </recommendedName>
</protein>
<sequence length="85" mass="9746">MMQAIIVHAAPAVTPRCQQCHMETTICVRCASCKEVLCFECDFSYHRTRPFHTRQCMQLDSSFPLKPTQFLDPSGNIFDKCIQCT</sequence>
<keyword evidence="2" id="KW-1185">Reference proteome</keyword>